<accession>A0A0E0N0G3</accession>
<dbReference type="EnsemblPlants" id="ORUFI01G28770.1">
    <property type="protein sequence ID" value="ORUFI01G28770.1"/>
    <property type="gene ID" value="ORUFI01G28770"/>
</dbReference>
<evidence type="ECO:0000256" key="1">
    <source>
        <dbReference type="SAM" id="MobiDB-lite"/>
    </source>
</evidence>
<name>A0A0E0N0G3_ORYRU</name>
<evidence type="ECO:0000313" key="2">
    <source>
        <dbReference type="EnsemblPlants" id="ORUFI01G28770.1"/>
    </source>
</evidence>
<dbReference type="HOGENOM" id="CLU_2284684_0_0_1"/>
<dbReference type="Gramene" id="ORUFI01G28770.1">
    <property type="protein sequence ID" value="ORUFI01G28770.1"/>
    <property type="gene ID" value="ORUFI01G28770"/>
</dbReference>
<dbReference type="Proteomes" id="UP000008022">
    <property type="component" value="Unassembled WGS sequence"/>
</dbReference>
<keyword evidence="3" id="KW-1185">Reference proteome</keyword>
<reference evidence="3" key="1">
    <citation type="submission" date="2013-06" db="EMBL/GenBank/DDBJ databases">
        <authorList>
            <person name="Zhao Q."/>
        </authorList>
    </citation>
    <scope>NUCLEOTIDE SEQUENCE</scope>
    <source>
        <strain evidence="3">cv. W1943</strain>
    </source>
</reference>
<reference evidence="2" key="2">
    <citation type="submission" date="2015-06" db="UniProtKB">
        <authorList>
            <consortium name="EnsemblPlants"/>
        </authorList>
    </citation>
    <scope>IDENTIFICATION</scope>
</reference>
<dbReference type="AlphaFoldDB" id="A0A0E0N0G3"/>
<feature type="region of interest" description="Disordered" evidence="1">
    <location>
        <begin position="1"/>
        <end position="102"/>
    </location>
</feature>
<evidence type="ECO:0000313" key="3">
    <source>
        <dbReference type="Proteomes" id="UP000008022"/>
    </source>
</evidence>
<sequence length="102" mass="10537">FPFSPRAGSSPLPRSPSSTSTPHPPIAPRELVPSRRAIAPPTHPPPPSRAIPREARRGEAAIALPLPDHHDAAGGGSSTPPTHPASADRIACSPRGRGDDKS</sequence>
<feature type="compositionally biased region" description="Low complexity" evidence="1">
    <location>
        <begin position="1"/>
        <end position="21"/>
    </location>
</feature>
<organism evidence="2 3">
    <name type="scientific">Oryza rufipogon</name>
    <name type="common">Brownbeard rice</name>
    <name type="synonym">Asian wild rice</name>
    <dbReference type="NCBI Taxonomy" id="4529"/>
    <lineage>
        <taxon>Eukaryota</taxon>
        <taxon>Viridiplantae</taxon>
        <taxon>Streptophyta</taxon>
        <taxon>Embryophyta</taxon>
        <taxon>Tracheophyta</taxon>
        <taxon>Spermatophyta</taxon>
        <taxon>Magnoliopsida</taxon>
        <taxon>Liliopsida</taxon>
        <taxon>Poales</taxon>
        <taxon>Poaceae</taxon>
        <taxon>BOP clade</taxon>
        <taxon>Oryzoideae</taxon>
        <taxon>Oryzeae</taxon>
        <taxon>Oryzinae</taxon>
        <taxon>Oryza</taxon>
    </lineage>
</organism>
<protein>
    <submittedName>
        <fullName evidence="2">Uncharacterized protein</fullName>
    </submittedName>
</protein>
<proteinExistence type="predicted"/>